<dbReference type="GO" id="GO:0009103">
    <property type="term" value="P:lipopolysaccharide biosynthetic process"/>
    <property type="evidence" value="ECO:0007669"/>
    <property type="project" value="TreeGrafter"/>
</dbReference>
<dbReference type="EMBL" id="CP012605">
    <property type="protein sequence ID" value="ANH72416.1"/>
    <property type="molecule type" value="Genomic_DNA"/>
</dbReference>
<protein>
    <submittedName>
        <fullName evidence="4">Glycosyl transferases group 1 family protein</fullName>
    </submittedName>
</protein>
<sequence>MKLILAVDAIVPPLTGIGRYAWELARHYTQPQMGVDRVRFFFAGRWVEDPASLLQPAAAQPRRRKGLLPRMPASLRRWNMRRQIQGQVFHSPNYFLPEVVDGGVVTVHDLSVFKYPETHPAERLRHFEQGFASTLKRAAHLVTDSEAIRAEVIEYFGWPHDKVTAIKLGAPAEYRPRPHAELIVALRAYDLAPGAYALCVSTLEPRKRIDRLLAAYSALPSALRDGCPLVLAGSKGWLSDTLQAQIERGQSEGWLHYLGFVPEPVLPLLYAGARAFLYPSVYEGFGLPVLEALASGVPTLTSNCSSLPEVAGGAAWLVEPDHDEALREGIEQVLTDQSWRDSAVALGLRVATSHSWQQCAAQTLDLCKRFA</sequence>
<accession>A0AAC9BEN1</accession>
<keyword evidence="1 4" id="KW-0808">Transferase</keyword>
<evidence type="ECO:0000256" key="1">
    <source>
        <dbReference type="ARBA" id="ARBA00022679"/>
    </source>
</evidence>
<dbReference type="Proteomes" id="UP000077927">
    <property type="component" value="Chromosome 1"/>
</dbReference>
<gene>
    <name evidence="4" type="ORF">ACS15_2523</name>
</gene>
<dbReference type="PANTHER" id="PTHR46401:SF2">
    <property type="entry name" value="GLYCOSYLTRANSFERASE WBBK-RELATED"/>
    <property type="match status" value="1"/>
</dbReference>
<feature type="domain" description="Glycosyltransferase subfamily 4-like N-terminal" evidence="3">
    <location>
        <begin position="16"/>
        <end position="169"/>
    </location>
</feature>
<proteinExistence type="predicted"/>
<evidence type="ECO:0000313" key="5">
    <source>
        <dbReference type="Proteomes" id="UP000077927"/>
    </source>
</evidence>
<evidence type="ECO:0000259" key="3">
    <source>
        <dbReference type="Pfam" id="PF13439"/>
    </source>
</evidence>
<reference evidence="4 5" key="1">
    <citation type="submission" date="2015-09" db="EMBL/GenBank/DDBJ databases">
        <authorList>
            <person name="Xu Y."/>
            <person name="Nagy A."/>
            <person name="Liu N.T."/>
            <person name="Nou X."/>
        </authorList>
    </citation>
    <scope>NUCLEOTIDE SEQUENCE [LARGE SCALE GENOMIC DNA]</scope>
    <source>
        <strain evidence="4 5">FC1138</strain>
    </source>
</reference>
<dbReference type="KEGG" id="rin:ACS15_2523"/>
<dbReference type="InterPro" id="IPR028098">
    <property type="entry name" value="Glyco_trans_4-like_N"/>
</dbReference>
<dbReference type="CDD" id="cd03809">
    <property type="entry name" value="GT4_MtfB-like"/>
    <property type="match status" value="1"/>
</dbReference>
<dbReference type="Pfam" id="PF00534">
    <property type="entry name" value="Glycos_transf_1"/>
    <property type="match status" value="1"/>
</dbReference>
<dbReference type="GO" id="GO:0016757">
    <property type="term" value="F:glycosyltransferase activity"/>
    <property type="evidence" value="ECO:0007669"/>
    <property type="project" value="InterPro"/>
</dbReference>
<feature type="domain" description="Glycosyl transferase family 1" evidence="2">
    <location>
        <begin position="196"/>
        <end position="340"/>
    </location>
</feature>
<evidence type="ECO:0000313" key="4">
    <source>
        <dbReference type="EMBL" id="ANH72416.1"/>
    </source>
</evidence>
<dbReference type="InterPro" id="IPR001296">
    <property type="entry name" value="Glyco_trans_1"/>
</dbReference>
<dbReference type="RefSeq" id="WP_021195543.1">
    <property type="nucleotide sequence ID" value="NZ_CP012605.1"/>
</dbReference>
<dbReference type="PANTHER" id="PTHR46401">
    <property type="entry name" value="GLYCOSYLTRANSFERASE WBBK-RELATED"/>
    <property type="match status" value="1"/>
</dbReference>
<dbReference type="Pfam" id="PF13439">
    <property type="entry name" value="Glyco_transf_4"/>
    <property type="match status" value="1"/>
</dbReference>
<dbReference type="SUPFAM" id="SSF53756">
    <property type="entry name" value="UDP-Glycosyltransferase/glycogen phosphorylase"/>
    <property type="match status" value="1"/>
</dbReference>
<dbReference type="AlphaFoldDB" id="A0AAC9BEN1"/>
<name>A0AAC9BEN1_9RALS</name>
<evidence type="ECO:0000259" key="2">
    <source>
        <dbReference type="Pfam" id="PF00534"/>
    </source>
</evidence>
<organism evidence="4 5">
    <name type="scientific">Ralstonia insidiosa</name>
    <dbReference type="NCBI Taxonomy" id="190721"/>
    <lineage>
        <taxon>Bacteria</taxon>
        <taxon>Pseudomonadati</taxon>
        <taxon>Pseudomonadota</taxon>
        <taxon>Betaproteobacteria</taxon>
        <taxon>Burkholderiales</taxon>
        <taxon>Burkholderiaceae</taxon>
        <taxon>Ralstonia</taxon>
    </lineage>
</organism>
<dbReference type="Gene3D" id="3.40.50.2000">
    <property type="entry name" value="Glycogen Phosphorylase B"/>
    <property type="match status" value="2"/>
</dbReference>